<evidence type="ECO:0000313" key="13">
    <source>
        <dbReference type="Proteomes" id="UP000647424"/>
    </source>
</evidence>
<keyword evidence="7 10" id="KW-0460">Magnesium</keyword>
<evidence type="ECO:0000256" key="7">
    <source>
        <dbReference type="ARBA" id="ARBA00022842"/>
    </source>
</evidence>
<feature type="binding site" evidence="11">
    <location>
        <position position="260"/>
    </location>
    <ligand>
        <name>Mg(2+)</name>
        <dbReference type="ChEBI" id="CHEBI:18420"/>
    </ligand>
</feature>
<protein>
    <recommendedName>
        <fullName evidence="2 10">FAD:protein FMN transferase</fullName>
        <ecNumber evidence="1 10">2.7.1.180</ecNumber>
    </recommendedName>
    <alternativeName>
        <fullName evidence="8 10">Flavin transferase</fullName>
    </alternativeName>
</protein>
<dbReference type="PIRSF" id="PIRSF006268">
    <property type="entry name" value="ApbE"/>
    <property type="match status" value="1"/>
</dbReference>
<keyword evidence="13" id="KW-1185">Reference proteome</keyword>
<dbReference type="Gene3D" id="3.10.520.10">
    <property type="entry name" value="ApbE-like domains"/>
    <property type="match status" value="1"/>
</dbReference>
<evidence type="ECO:0000256" key="9">
    <source>
        <dbReference type="ARBA" id="ARBA00048540"/>
    </source>
</evidence>
<gene>
    <name evidence="12" type="ORF">IC609_04010</name>
</gene>
<reference evidence="12" key="1">
    <citation type="submission" date="2020-09" db="EMBL/GenBank/DDBJ databases">
        <title>Genome seq and assembly of Limnohabitants sp.</title>
        <authorList>
            <person name="Chhetri G."/>
        </authorList>
    </citation>
    <scope>NUCLEOTIDE SEQUENCE</scope>
    <source>
        <strain evidence="12">JUR4</strain>
    </source>
</reference>
<dbReference type="InterPro" id="IPR024932">
    <property type="entry name" value="ApbE"/>
</dbReference>
<dbReference type="Proteomes" id="UP000647424">
    <property type="component" value="Unassembled WGS sequence"/>
</dbReference>
<evidence type="ECO:0000256" key="5">
    <source>
        <dbReference type="ARBA" id="ARBA00022723"/>
    </source>
</evidence>
<dbReference type="GO" id="GO:0016740">
    <property type="term" value="F:transferase activity"/>
    <property type="evidence" value="ECO:0007669"/>
    <property type="project" value="UniProtKB-UniRule"/>
</dbReference>
<dbReference type="SUPFAM" id="SSF143631">
    <property type="entry name" value="ApbE-like"/>
    <property type="match status" value="1"/>
</dbReference>
<proteinExistence type="inferred from homology"/>
<sequence length="295" mass="32463">MHITTHRFKAMGGPAQVLLPDTPQAPAAMRAVHTELQRLEAKYSRYKTDSLLSKINAHAGQGFTPCDNETWALLDYAEQLHERSGGLFDITSGVYRQVWNFELANIPNQDSLQSIRTLVGWSDVVRQNHQIALPRKGMEIDLGGLVKEYAVDRACMVLQSHGIDSALVSLAGDMRTLGTKPDGQPWQAGIAHPRQPGQLFASIELHNMALATSGDYERAIVLNGQRYAHIIHPGTGWPVSHWQSVSVQADNCLMAGSLCTMAMLMQEQGLELLQQSGLSFLAIGPTGEIFRNTPR</sequence>
<comment type="similarity">
    <text evidence="10">Belongs to the ApbE family.</text>
</comment>
<evidence type="ECO:0000256" key="2">
    <source>
        <dbReference type="ARBA" id="ARBA00016337"/>
    </source>
</evidence>
<dbReference type="EC" id="2.7.1.180" evidence="1 10"/>
<evidence type="ECO:0000256" key="8">
    <source>
        <dbReference type="ARBA" id="ARBA00031306"/>
    </source>
</evidence>
<comment type="caution">
    <text evidence="12">The sequence shown here is derived from an EMBL/GenBank/DDBJ whole genome shotgun (WGS) entry which is preliminary data.</text>
</comment>
<keyword evidence="3 10" id="KW-0285">Flavoprotein</keyword>
<evidence type="ECO:0000256" key="10">
    <source>
        <dbReference type="PIRNR" id="PIRNR006268"/>
    </source>
</evidence>
<keyword evidence="4 10" id="KW-0808">Transferase</keyword>
<dbReference type="GO" id="GO:0046872">
    <property type="term" value="F:metal ion binding"/>
    <property type="evidence" value="ECO:0007669"/>
    <property type="project" value="UniProtKB-UniRule"/>
</dbReference>
<name>A0A927IIK0_9BURK</name>
<dbReference type="InterPro" id="IPR003374">
    <property type="entry name" value="ApbE-like_sf"/>
</dbReference>
<dbReference type="PANTHER" id="PTHR30040:SF2">
    <property type="entry name" value="FAD:PROTEIN FMN TRANSFERASE"/>
    <property type="match status" value="1"/>
</dbReference>
<dbReference type="Pfam" id="PF02424">
    <property type="entry name" value="ApbE"/>
    <property type="match status" value="1"/>
</dbReference>
<comment type="catalytic activity">
    <reaction evidence="9 10">
        <text>L-threonyl-[protein] + FAD = FMN-L-threonyl-[protein] + AMP + H(+)</text>
        <dbReference type="Rhea" id="RHEA:36847"/>
        <dbReference type="Rhea" id="RHEA-COMP:11060"/>
        <dbReference type="Rhea" id="RHEA-COMP:11061"/>
        <dbReference type="ChEBI" id="CHEBI:15378"/>
        <dbReference type="ChEBI" id="CHEBI:30013"/>
        <dbReference type="ChEBI" id="CHEBI:57692"/>
        <dbReference type="ChEBI" id="CHEBI:74257"/>
        <dbReference type="ChEBI" id="CHEBI:456215"/>
        <dbReference type="EC" id="2.7.1.180"/>
    </reaction>
</comment>
<evidence type="ECO:0000256" key="1">
    <source>
        <dbReference type="ARBA" id="ARBA00011955"/>
    </source>
</evidence>
<keyword evidence="6 10" id="KW-0274">FAD</keyword>
<dbReference type="PANTHER" id="PTHR30040">
    <property type="entry name" value="THIAMINE BIOSYNTHESIS LIPOPROTEIN APBE"/>
    <property type="match status" value="1"/>
</dbReference>
<organism evidence="12 13">
    <name type="scientific">Limnohabitans radicicola</name>
    <dbReference type="NCBI Taxonomy" id="2771427"/>
    <lineage>
        <taxon>Bacteria</taxon>
        <taxon>Pseudomonadati</taxon>
        <taxon>Pseudomonadota</taxon>
        <taxon>Betaproteobacteria</taxon>
        <taxon>Burkholderiales</taxon>
        <taxon>Comamonadaceae</taxon>
        <taxon>Limnohabitans</taxon>
    </lineage>
</organism>
<comment type="cofactor">
    <cofactor evidence="11">
        <name>Mg(2+)</name>
        <dbReference type="ChEBI" id="CHEBI:18420"/>
    </cofactor>
    <cofactor evidence="11">
        <name>Mn(2+)</name>
        <dbReference type="ChEBI" id="CHEBI:29035"/>
    </cofactor>
    <text evidence="11">Magnesium. Can also use manganese.</text>
</comment>
<dbReference type="AlphaFoldDB" id="A0A927IIK0"/>
<keyword evidence="5 10" id="KW-0479">Metal-binding</keyword>
<accession>A0A927IIK0</accession>
<evidence type="ECO:0000256" key="6">
    <source>
        <dbReference type="ARBA" id="ARBA00022827"/>
    </source>
</evidence>
<evidence type="ECO:0000256" key="3">
    <source>
        <dbReference type="ARBA" id="ARBA00022630"/>
    </source>
</evidence>
<evidence type="ECO:0000256" key="11">
    <source>
        <dbReference type="PIRSR" id="PIRSR006268-2"/>
    </source>
</evidence>
<evidence type="ECO:0000313" key="12">
    <source>
        <dbReference type="EMBL" id="MBD8049699.1"/>
    </source>
</evidence>
<dbReference type="EMBL" id="JACYFT010000001">
    <property type="protein sequence ID" value="MBD8049699.1"/>
    <property type="molecule type" value="Genomic_DNA"/>
</dbReference>
<evidence type="ECO:0000256" key="4">
    <source>
        <dbReference type="ARBA" id="ARBA00022679"/>
    </source>
</evidence>
<feature type="binding site" evidence="11">
    <location>
        <position position="144"/>
    </location>
    <ligand>
        <name>Mg(2+)</name>
        <dbReference type="ChEBI" id="CHEBI:18420"/>
    </ligand>
</feature>
<dbReference type="RefSeq" id="WP_191818149.1">
    <property type="nucleotide sequence ID" value="NZ_JACYFT010000001.1"/>
</dbReference>